<dbReference type="Proteomes" id="UP000235672">
    <property type="component" value="Unassembled WGS sequence"/>
</dbReference>
<dbReference type="CDD" id="cd11577">
    <property type="entry name" value="GH71"/>
    <property type="match status" value="1"/>
</dbReference>
<dbReference type="STRING" id="1745343.A0A2J6PQR3"/>
<reference evidence="2 3" key="1">
    <citation type="submission" date="2016-05" db="EMBL/GenBank/DDBJ databases">
        <title>A degradative enzymes factory behind the ericoid mycorrhizal symbiosis.</title>
        <authorList>
            <consortium name="DOE Joint Genome Institute"/>
            <person name="Martino E."/>
            <person name="Morin E."/>
            <person name="Grelet G."/>
            <person name="Kuo A."/>
            <person name="Kohler A."/>
            <person name="Daghino S."/>
            <person name="Barry K."/>
            <person name="Choi C."/>
            <person name="Cichocki N."/>
            <person name="Clum A."/>
            <person name="Copeland A."/>
            <person name="Hainaut M."/>
            <person name="Haridas S."/>
            <person name="Labutti K."/>
            <person name="Lindquist E."/>
            <person name="Lipzen A."/>
            <person name="Khouja H.-R."/>
            <person name="Murat C."/>
            <person name="Ohm R."/>
            <person name="Olson A."/>
            <person name="Spatafora J."/>
            <person name="Veneault-Fourrey C."/>
            <person name="Henrissat B."/>
            <person name="Grigoriev I."/>
            <person name="Martin F."/>
            <person name="Perotto S."/>
        </authorList>
    </citation>
    <scope>NUCLEOTIDE SEQUENCE [LARGE SCALE GENOMIC DNA]</scope>
    <source>
        <strain evidence="2 3">UAMH 7357</strain>
    </source>
</reference>
<dbReference type="OrthoDB" id="1046782at2759"/>
<evidence type="ECO:0000313" key="3">
    <source>
        <dbReference type="Proteomes" id="UP000235672"/>
    </source>
</evidence>
<organism evidence="2 3">
    <name type="scientific">Hyaloscypha hepaticicola</name>
    <dbReference type="NCBI Taxonomy" id="2082293"/>
    <lineage>
        <taxon>Eukaryota</taxon>
        <taxon>Fungi</taxon>
        <taxon>Dikarya</taxon>
        <taxon>Ascomycota</taxon>
        <taxon>Pezizomycotina</taxon>
        <taxon>Leotiomycetes</taxon>
        <taxon>Helotiales</taxon>
        <taxon>Hyaloscyphaceae</taxon>
        <taxon>Hyaloscypha</taxon>
    </lineage>
</organism>
<dbReference type="InterPro" id="IPR051130">
    <property type="entry name" value="Mito_struct-func_regulator"/>
</dbReference>
<dbReference type="GO" id="GO:0051118">
    <property type="term" value="F:glucan endo-1,3-alpha-glucosidase activity"/>
    <property type="evidence" value="ECO:0007669"/>
    <property type="project" value="InterPro"/>
</dbReference>
<keyword evidence="1" id="KW-0732">Signal</keyword>
<sequence length="444" mass="48048">MIYLRTVVATFALFARCALGQKYVFAHVVVGNTAAHSQSTWENDITLAMDSGIDAFALNCGYPDSNIPTQVANAFAAAEALAASGSNFKLFFSFDYLGGGETWPATGSNSVASYLNQYVSTTAYFKFQGIPFVSTFEGTGNIADWAQGGPIRSAAGNLYFVPDWTSLGPSGISSYLNNIEGFFSWDMWPEGATNKTDSSDLAWQAATPGKTYMMGVSPWFFHSGDGTPDWVWRGDDLWADRWSQTLAVNPEFIEIVTWNDFGESHYIGPIRDESEIHAGSAIYVEGSPHDSWRDFLPYYIAKYKGSTFDITTDQMQYWYHTAPTAGGSTCGVVGNDPDYQTQLSPNVIVEDGIFFSALLMSDAVVAVQVGNYPAVSYSGSQGINHWSQPFDGQTGAPKFSIIRNGAVVSSATGTPITPSTSLSNGCTNYNAWVGSFQGPGQNLP</sequence>
<evidence type="ECO:0000313" key="2">
    <source>
        <dbReference type="EMBL" id="PMD16353.1"/>
    </source>
</evidence>
<dbReference type="AlphaFoldDB" id="A0A2J6PQR3"/>
<dbReference type="InterPro" id="IPR005197">
    <property type="entry name" value="Glyco_hydro_71"/>
</dbReference>
<proteinExistence type="predicted"/>
<keyword evidence="3" id="KW-1185">Reference proteome</keyword>
<dbReference type="PANTHER" id="PTHR43173:SF33">
    <property type="entry name" value="ASCUS WALL ENDO-1,3-ALPHA-GLUCANASE-RELATED"/>
    <property type="match status" value="1"/>
</dbReference>
<keyword evidence="2" id="KW-0378">Hydrolase</keyword>
<name>A0A2J6PQR3_9HELO</name>
<protein>
    <submittedName>
        <fullName evidence="2">Glycoside hydrolase family 71 protein</fullName>
    </submittedName>
</protein>
<feature type="signal peptide" evidence="1">
    <location>
        <begin position="1"/>
        <end position="20"/>
    </location>
</feature>
<dbReference type="PANTHER" id="PTHR43173">
    <property type="entry name" value="ABC1 FAMILY PROTEIN"/>
    <property type="match status" value="1"/>
</dbReference>
<dbReference type="EMBL" id="KZ613506">
    <property type="protein sequence ID" value="PMD16353.1"/>
    <property type="molecule type" value="Genomic_DNA"/>
</dbReference>
<dbReference type="Pfam" id="PF03659">
    <property type="entry name" value="Glyco_hydro_71"/>
    <property type="match status" value="1"/>
</dbReference>
<gene>
    <name evidence="2" type="ORF">NA56DRAFT_708907</name>
</gene>
<feature type="chain" id="PRO_5014466072" evidence="1">
    <location>
        <begin position="21"/>
        <end position="444"/>
    </location>
</feature>
<accession>A0A2J6PQR3</accession>
<dbReference type="Gene3D" id="3.20.20.80">
    <property type="entry name" value="Glycosidases"/>
    <property type="match status" value="1"/>
</dbReference>
<evidence type="ECO:0000256" key="1">
    <source>
        <dbReference type="SAM" id="SignalP"/>
    </source>
</evidence>